<organism evidence="1">
    <name type="scientific">Siphoviridae sp. ct87j35</name>
    <dbReference type="NCBI Taxonomy" id="2825356"/>
    <lineage>
        <taxon>Viruses</taxon>
        <taxon>Duplodnaviria</taxon>
        <taxon>Heunggongvirae</taxon>
        <taxon>Uroviricota</taxon>
        <taxon>Caudoviricetes</taxon>
    </lineage>
</organism>
<evidence type="ECO:0000313" key="1">
    <source>
        <dbReference type="EMBL" id="DAG01644.1"/>
    </source>
</evidence>
<dbReference type="EMBL" id="BK016196">
    <property type="protein sequence ID" value="DAG01644.1"/>
    <property type="molecule type" value="Genomic_DNA"/>
</dbReference>
<reference evidence="1" key="1">
    <citation type="journal article" date="2021" name="Proc. Natl. Acad. Sci. U.S.A.">
        <title>A Catalog of Tens of Thousands of Viruses from Human Metagenomes Reveals Hidden Associations with Chronic Diseases.</title>
        <authorList>
            <person name="Tisza M.J."/>
            <person name="Buck C.B."/>
        </authorList>
    </citation>
    <scope>NUCLEOTIDE SEQUENCE</scope>
    <source>
        <strain evidence="1">Ct87j35</strain>
    </source>
</reference>
<name>A0A8S5V4M4_9CAUD</name>
<accession>A0A8S5V4M4</accession>
<sequence length="97" mass="11278">MGIEDYIYKYELKYREFDKKSSANTNIYKPEVIIKGMRVKGYKKYTDSKDGTSVTCSIVFRVPFKLKVHSLLEGYEIMESVKIDSPLNTGGYLVYVR</sequence>
<protein>
    <submittedName>
        <fullName evidence="1">Uncharacterized protein</fullName>
    </submittedName>
</protein>
<proteinExistence type="predicted"/>